<evidence type="ECO:0000259" key="5">
    <source>
        <dbReference type="PROSITE" id="PS51063"/>
    </source>
</evidence>
<dbReference type="RefSeq" id="WP_056978788.1">
    <property type="nucleotide sequence ID" value="NZ_AYZR01000009.1"/>
</dbReference>
<sequence>MISRQKYPEYLLKLRAQKEFYQLSDEEFTDLTADIKFRLYPKGQILFDQDDQRKHFYYLLKGIVRVERFDMNGDASFYEYVSMNHGFPYRGLFVDDNYAYSVRSMTEILVADLPMDKFETEIKSNLAMMKNIVVEMEAIISQDEDHLQHMVTSSASERVLYSIYLMGAKLGKLDENEHLRIDYPVNINELADVSATTRETASKVVSKLQQAGYLSYSHKQFTFLKHIDENNLSLIK</sequence>
<dbReference type="Pfam" id="PF13545">
    <property type="entry name" value="HTH_Crp_2"/>
    <property type="match status" value="1"/>
</dbReference>
<dbReference type="InterPro" id="IPR036390">
    <property type="entry name" value="WH_DNA-bd_sf"/>
</dbReference>
<organism evidence="6 7">
    <name type="scientific">Lentilactobacillus senioris DSM 24302 = JCM 17472</name>
    <dbReference type="NCBI Taxonomy" id="1423802"/>
    <lineage>
        <taxon>Bacteria</taxon>
        <taxon>Bacillati</taxon>
        <taxon>Bacillota</taxon>
        <taxon>Bacilli</taxon>
        <taxon>Lactobacillales</taxon>
        <taxon>Lactobacillaceae</taxon>
        <taxon>Lentilactobacillus</taxon>
    </lineage>
</organism>
<dbReference type="PATRIC" id="fig|1423802.4.peg.984"/>
<reference evidence="6 7" key="1">
    <citation type="journal article" date="2015" name="Genome Announc.">
        <title>Expanding the biotechnology potential of lactobacilli through comparative genomics of 213 strains and associated genera.</title>
        <authorList>
            <person name="Sun Z."/>
            <person name="Harris H.M."/>
            <person name="McCann A."/>
            <person name="Guo C."/>
            <person name="Argimon S."/>
            <person name="Zhang W."/>
            <person name="Yang X."/>
            <person name="Jeffery I.B."/>
            <person name="Cooney J.C."/>
            <person name="Kagawa T.F."/>
            <person name="Liu W."/>
            <person name="Song Y."/>
            <person name="Salvetti E."/>
            <person name="Wrobel A."/>
            <person name="Rasinkangas P."/>
            <person name="Parkhill J."/>
            <person name="Rea M.C."/>
            <person name="O'Sullivan O."/>
            <person name="Ritari J."/>
            <person name="Douillard F.P."/>
            <person name="Paul Ross R."/>
            <person name="Yang R."/>
            <person name="Briner A.E."/>
            <person name="Felis G.E."/>
            <person name="de Vos W.M."/>
            <person name="Barrangou R."/>
            <person name="Klaenhammer T.R."/>
            <person name="Caufield P.W."/>
            <person name="Cui Y."/>
            <person name="Zhang H."/>
            <person name="O'Toole P.W."/>
        </authorList>
    </citation>
    <scope>NUCLEOTIDE SEQUENCE [LARGE SCALE GENOMIC DNA]</scope>
    <source>
        <strain evidence="6 7">DSM 24302</strain>
    </source>
</reference>
<dbReference type="GO" id="GO:0006355">
    <property type="term" value="P:regulation of DNA-templated transcription"/>
    <property type="evidence" value="ECO:0007669"/>
    <property type="project" value="InterPro"/>
</dbReference>
<dbReference type="AlphaFoldDB" id="A0A0R2CZ43"/>
<evidence type="ECO:0000256" key="1">
    <source>
        <dbReference type="ARBA" id="ARBA00023015"/>
    </source>
</evidence>
<dbReference type="PROSITE" id="PS51063">
    <property type="entry name" value="HTH_CRP_2"/>
    <property type="match status" value="1"/>
</dbReference>
<dbReference type="SUPFAM" id="SSF51206">
    <property type="entry name" value="cAMP-binding domain-like"/>
    <property type="match status" value="1"/>
</dbReference>
<dbReference type="InterPro" id="IPR000595">
    <property type="entry name" value="cNMP-bd_dom"/>
</dbReference>
<gene>
    <name evidence="6" type="ORF">FC56_GL000971</name>
</gene>
<dbReference type="Pfam" id="PF00027">
    <property type="entry name" value="cNMP_binding"/>
    <property type="match status" value="1"/>
</dbReference>
<dbReference type="Proteomes" id="UP000051256">
    <property type="component" value="Unassembled WGS sequence"/>
</dbReference>
<dbReference type="Gene3D" id="1.10.10.10">
    <property type="entry name" value="Winged helix-like DNA-binding domain superfamily/Winged helix DNA-binding domain"/>
    <property type="match status" value="1"/>
</dbReference>
<evidence type="ECO:0000313" key="6">
    <source>
        <dbReference type="EMBL" id="KRM93305.1"/>
    </source>
</evidence>
<dbReference type="GO" id="GO:0003677">
    <property type="term" value="F:DNA binding"/>
    <property type="evidence" value="ECO:0007669"/>
    <property type="project" value="UniProtKB-KW"/>
</dbReference>
<dbReference type="SUPFAM" id="SSF46785">
    <property type="entry name" value="Winged helix' DNA-binding domain"/>
    <property type="match status" value="1"/>
</dbReference>
<feature type="domain" description="HTH crp-type" evidence="5">
    <location>
        <begin position="153"/>
        <end position="227"/>
    </location>
</feature>
<dbReference type="EMBL" id="AYZR01000009">
    <property type="protein sequence ID" value="KRM93305.1"/>
    <property type="molecule type" value="Genomic_DNA"/>
</dbReference>
<keyword evidence="2" id="KW-0238">DNA-binding</keyword>
<evidence type="ECO:0000313" key="7">
    <source>
        <dbReference type="Proteomes" id="UP000051256"/>
    </source>
</evidence>
<dbReference type="InterPro" id="IPR012318">
    <property type="entry name" value="HTH_CRP"/>
</dbReference>
<keyword evidence="7" id="KW-1185">Reference proteome</keyword>
<dbReference type="InterPro" id="IPR036388">
    <property type="entry name" value="WH-like_DNA-bd_sf"/>
</dbReference>
<keyword evidence="1" id="KW-0805">Transcription regulation</keyword>
<protein>
    <submittedName>
        <fullName evidence="6">cAMP-binding protein</fullName>
    </submittedName>
</protein>
<dbReference type="SMART" id="SM00419">
    <property type="entry name" value="HTH_CRP"/>
    <property type="match status" value="1"/>
</dbReference>
<name>A0A0R2CZ43_9LACO</name>
<dbReference type="STRING" id="1423802.FC56_GL000971"/>
<comment type="caution">
    <text evidence="6">The sequence shown here is derived from an EMBL/GenBank/DDBJ whole genome shotgun (WGS) entry which is preliminary data.</text>
</comment>
<evidence type="ECO:0000256" key="3">
    <source>
        <dbReference type="ARBA" id="ARBA00023163"/>
    </source>
</evidence>
<evidence type="ECO:0000259" key="4">
    <source>
        <dbReference type="PROSITE" id="PS50042"/>
    </source>
</evidence>
<dbReference type="CDD" id="cd00038">
    <property type="entry name" value="CAP_ED"/>
    <property type="match status" value="1"/>
</dbReference>
<dbReference type="InterPro" id="IPR014710">
    <property type="entry name" value="RmlC-like_jellyroll"/>
</dbReference>
<dbReference type="InterPro" id="IPR018490">
    <property type="entry name" value="cNMP-bd_dom_sf"/>
</dbReference>
<evidence type="ECO:0000256" key="2">
    <source>
        <dbReference type="ARBA" id="ARBA00023125"/>
    </source>
</evidence>
<dbReference type="PROSITE" id="PS50042">
    <property type="entry name" value="CNMP_BINDING_3"/>
    <property type="match status" value="1"/>
</dbReference>
<proteinExistence type="predicted"/>
<keyword evidence="3" id="KW-0804">Transcription</keyword>
<feature type="domain" description="Cyclic nucleotide-binding" evidence="4">
    <location>
        <begin position="19"/>
        <end position="139"/>
    </location>
</feature>
<dbReference type="Gene3D" id="2.60.120.10">
    <property type="entry name" value="Jelly Rolls"/>
    <property type="match status" value="1"/>
</dbReference>
<accession>A0A0R2CZ43</accession>